<protein>
    <recommendedName>
        <fullName evidence="5">Core-binding (CB) domain-containing protein</fullName>
    </recommendedName>
</protein>
<dbReference type="EMBL" id="UINC01116301">
    <property type="protein sequence ID" value="SVC87945.1"/>
    <property type="molecule type" value="Genomic_DNA"/>
</dbReference>
<name>A0A382QSV0_9ZZZZ</name>
<feature type="domain" description="Core-binding (CB)" evidence="5">
    <location>
        <begin position="105"/>
        <end position="192"/>
    </location>
</feature>
<dbReference type="InterPro" id="IPR050808">
    <property type="entry name" value="Phage_Integrase"/>
</dbReference>
<dbReference type="SUPFAM" id="SSF56349">
    <property type="entry name" value="DNA breaking-rejoining enzymes"/>
    <property type="match status" value="1"/>
</dbReference>
<keyword evidence="3" id="KW-0238">DNA-binding</keyword>
<dbReference type="InterPro" id="IPR044068">
    <property type="entry name" value="CB"/>
</dbReference>
<keyword evidence="2" id="KW-0229">DNA integration</keyword>
<dbReference type="Gene3D" id="1.10.150.130">
    <property type="match status" value="1"/>
</dbReference>
<evidence type="ECO:0000256" key="1">
    <source>
        <dbReference type="ARBA" id="ARBA00008857"/>
    </source>
</evidence>
<dbReference type="AlphaFoldDB" id="A0A382QSV0"/>
<reference evidence="6" key="1">
    <citation type="submission" date="2018-05" db="EMBL/GenBank/DDBJ databases">
        <authorList>
            <person name="Lanie J.A."/>
            <person name="Ng W.-L."/>
            <person name="Kazmierczak K.M."/>
            <person name="Andrzejewski T.M."/>
            <person name="Davidsen T.M."/>
            <person name="Wayne K.J."/>
            <person name="Tettelin H."/>
            <person name="Glass J.I."/>
            <person name="Rusch D."/>
            <person name="Podicherti R."/>
            <person name="Tsui H.-C.T."/>
            <person name="Winkler M.E."/>
        </authorList>
    </citation>
    <scope>NUCLEOTIDE SEQUENCE</scope>
</reference>
<gene>
    <name evidence="6" type="ORF">METZ01_LOCUS340799</name>
</gene>
<dbReference type="PANTHER" id="PTHR30629:SF2">
    <property type="entry name" value="PROPHAGE INTEGRASE INTS-RELATED"/>
    <property type="match status" value="1"/>
</dbReference>
<evidence type="ECO:0000313" key="6">
    <source>
        <dbReference type="EMBL" id="SVC87945.1"/>
    </source>
</evidence>
<dbReference type="PANTHER" id="PTHR30629">
    <property type="entry name" value="PROPHAGE INTEGRASE"/>
    <property type="match status" value="1"/>
</dbReference>
<dbReference type="InterPro" id="IPR011010">
    <property type="entry name" value="DNA_brk_join_enz"/>
</dbReference>
<feature type="non-terminal residue" evidence="6">
    <location>
        <position position="264"/>
    </location>
</feature>
<dbReference type="PROSITE" id="PS51900">
    <property type="entry name" value="CB"/>
    <property type="match status" value="1"/>
</dbReference>
<organism evidence="6">
    <name type="scientific">marine metagenome</name>
    <dbReference type="NCBI Taxonomy" id="408172"/>
    <lineage>
        <taxon>unclassified sequences</taxon>
        <taxon>metagenomes</taxon>
        <taxon>ecological metagenomes</taxon>
    </lineage>
</organism>
<sequence>MWIKARYQGVRYRESIARTIRVKGHTRPDRCFYIYYKIGGKAINEKVGWESEGVNASQARDVRGEILVNIRTAEGFQSLKEKRDLDNTKKEKAKIEKELEQRKDISFGALAQEYLKWAKDAKKSFKDDEGRYRNHLAPMLAKKIAREIGVLDIERIKKTLSKKKVGKKGGQLSPATVKHCIVLTRQIFNYAITRKLFNGGNPVSETLKSRKGFVKGNSNKRTRFLTREEANSLLEKIQESSLQTYHICCSSLYTGLRMGEVFAL</sequence>
<dbReference type="GO" id="GO:0015074">
    <property type="term" value="P:DNA integration"/>
    <property type="evidence" value="ECO:0007669"/>
    <property type="project" value="UniProtKB-KW"/>
</dbReference>
<dbReference type="InterPro" id="IPR010998">
    <property type="entry name" value="Integrase_recombinase_N"/>
</dbReference>
<evidence type="ECO:0000256" key="4">
    <source>
        <dbReference type="SAM" id="Coils"/>
    </source>
</evidence>
<dbReference type="GO" id="GO:0003677">
    <property type="term" value="F:DNA binding"/>
    <property type="evidence" value="ECO:0007669"/>
    <property type="project" value="UniProtKB-KW"/>
</dbReference>
<accession>A0A382QSV0</accession>
<evidence type="ECO:0000256" key="3">
    <source>
        <dbReference type="ARBA" id="ARBA00023125"/>
    </source>
</evidence>
<comment type="similarity">
    <text evidence="1">Belongs to the 'phage' integrase family.</text>
</comment>
<proteinExistence type="inferred from homology"/>
<feature type="coiled-coil region" evidence="4">
    <location>
        <begin position="78"/>
        <end position="105"/>
    </location>
</feature>
<evidence type="ECO:0000259" key="5">
    <source>
        <dbReference type="PROSITE" id="PS51900"/>
    </source>
</evidence>
<evidence type="ECO:0000256" key="2">
    <source>
        <dbReference type="ARBA" id="ARBA00022908"/>
    </source>
</evidence>
<keyword evidence="4" id="KW-0175">Coiled coil</keyword>